<dbReference type="RefSeq" id="WP_249282135.1">
    <property type="nucleotide sequence ID" value="NZ_JACRST010000003.1"/>
</dbReference>
<evidence type="ECO:0000313" key="2">
    <source>
        <dbReference type="EMBL" id="MBC8545983.1"/>
    </source>
</evidence>
<evidence type="ECO:0000256" key="1">
    <source>
        <dbReference type="SAM" id="SignalP"/>
    </source>
</evidence>
<sequence length="455" mass="51106">MSKRLHLTFVLALILCLSLTACGSDNDLASPDEVAKGNELVTDMAFLDGMWSNDGLSMLYFNSDGGYYVYHSTYGPTGRGEFTDETGKPMINYGGFLYDFYLRDDGVLLPNQNGEGGDTPDIDHHTFRRDNEAEICLWELDNYDGMWQNAAGETIVIDASLSEYTACSSKYSSSGTIGDEEQGRGLYLYDDGSRAYICPSADGNSFTISSGFAGRYSEDGHFDGVFYRDGDIEAYTDLSNAEFYYDFWQWYFDGVNDYCLGDDYEVREDGLAYHVKDGKVYPAGWIPEERYDPADDWGEQFAADKILVLTGGVLPFTNIQNLSSDNNPDGTYYYEDVTEDGLIVVNIAEQSCFEPDVQDMEDYLTACVLSLSDADTYELLSAEENEEYSENLSYPVYIVKYTAGDGEDTRRWIVFATDTDNYTYLYGFCEAPDAAEDMDETYQSIFAQLYLSDEG</sequence>
<accession>A0A926DY05</accession>
<dbReference type="EMBL" id="JACRST010000003">
    <property type="protein sequence ID" value="MBC8545983.1"/>
    <property type="molecule type" value="Genomic_DNA"/>
</dbReference>
<proteinExistence type="predicted"/>
<dbReference type="AlphaFoldDB" id="A0A926DY05"/>
<feature type="chain" id="PRO_5037342279" evidence="1">
    <location>
        <begin position="24"/>
        <end position="455"/>
    </location>
</feature>
<organism evidence="2 3">
    <name type="scientific">Ligaoa zhengdingensis</name>
    <dbReference type="NCBI Taxonomy" id="2763658"/>
    <lineage>
        <taxon>Bacteria</taxon>
        <taxon>Bacillati</taxon>
        <taxon>Bacillota</taxon>
        <taxon>Clostridia</taxon>
        <taxon>Eubacteriales</taxon>
        <taxon>Oscillospiraceae</taxon>
        <taxon>Ligaoa</taxon>
    </lineage>
</organism>
<keyword evidence="3" id="KW-1185">Reference proteome</keyword>
<protein>
    <submittedName>
        <fullName evidence="2">Uncharacterized protein</fullName>
    </submittedName>
</protein>
<name>A0A926DY05_9FIRM</name>
<comment type="caution">
    <text evidence="2">The sequence shown here is derived from an EMBL/GenBank/DDBJ whole genome shotgun (WGS) entry which is preliminary data.</text>
</comment>
<evidence type="ECO:0000313" key="3">
    <source>
        <dbReference type="Proteomes" id="UP000653127"/>
    </source>
</evidence>
<keyword evidence="1" id="KW-0732">Signal</keyword>
<reference evidence="2" key="1">
    <citation type="submission" date="2020-08" db="EMBL/GenBank/DDBJ databases">
        <title>Genome public.</title>
        <authorList>
            <person name="Liu C."/>
            <person name="Sun Q."/>
        </authorList>
    </citation>
    <scope>NUCLEOTIDE SEQUENCE</scope>
    <source>
        <strain evidence="2">NSJ-31</strain>
    </source>
</reference>
<dbReference type="PROSITE" id="PS51257">
    <property type="entry name" value="PROKAR_LIPOPROTEIN"/>
    <property type="match status" value="1"/>
</dbReference>
<feature type="signal peptide" evidence="1">
    <location>
        <begin position="1"/>
        <end position="23"/>
    </location>
</feature>
<dbReference type="Proteomes" id="UP000653127">
    <property type="component" value="Unassembled WGS sequence"/>
</dbReference>
<gene>
    <name evidence="2" type="ORF">H8711_03415</name>
</gene>